<evidence type="ECO:0000256" key="7">
    <source>
        <dbReference type="PIRNR" id="PIRNR002560"/>
    </source>
</evidence>
<name>A0ABS8BJS1_9NEIS</name>
<dbReference type="RefSeq" id="WP_226763754.1">
    <property type="nucleotide sequence ID" value="NZ_JAJAWG010000003.1"/>
</dbReference>
<dbReference type="InterPro" id="IPR008331">
    <property type="entry name" value="Ferritin_DPS_dom"/>
</dbReference>
<dbReference type="InterPro" id="IPR009078">
    <property type="entry name" value="Ferritin-like_SF"/>
</dbReference>
<dbReference type="CDD" id="cd00907">
    <property type="entry name" value="Bacterioferritin"/>
    <property type="match status" value="1"/>
</dbReference>
<dbReference type="InterPro" id="IPR012347">
    <property type="entry name" value="Ferritin-like"/>
</dbReference>
<evidence type="ECO:0000256" key="5">
    <source>
        <dbReference type="ARBA" id="ARBA00022723"/>
    </source>
</evidence>
<keyword evidence="3 7" id="KW-0409">Iron storage</keyword>
<dbReference type="InterPro" id="IPR002024">
    <property type="entry name" value="Bacterioferritin"/>
</dbReference>
<dbReference type="PIRSF" id="PIRSF002560">
    <property type="entry name" value="Bacterioferritin"/>
    <property type="match status" value="1"/>
</dbReference>
<comment type="function">
    <text evidence="8">Iron-storage protein.</text>
</comment>
<keyword evidence="5 7" id="KW-0479">Metal-binding</keyword>
<keyword evidence="4 8" id="KW-0349">Heme</keyword>
<dbReference type="PROSITE" id="PS00549">
    <property type="entry name" value="BACTERIOFERRITIN"/>
    <property type="match status" value="1"/>
</dbReference>
<dbReference type="Pfam" id="PF00210">
    <property type="entry name" value="Ferritin"/>
    <property type="match status" value="1"/>
</dbReference>
<comment type="cofactor">
    <cofactor evidence="1">
        <name>heme b</name>
        <dbReference type="ChEBI" id="CHEBI:60344"/>
    </cofactor>
</comment>
<evidence type="ECO:0000313" key="11">
    <source>
        <dbReference type="Proteomes" id="UP001198034"/>
    </source>
</evidence>
<evidence type="ECO:0000256" key="4">
    <source>
        <dbReference type="ARBA" id="ARBA00022617"/>
    </source>
</evidence>
<evidence type="ECO:0000256" key="3">
    <source>
        <dbReference type="ARBA" id="ARBA00022434"/>
    </source>
</evidence>
<evidence type="ECO:0000256" key="6">
    <source>
        <dbReference type="ARBA" id="ARBA00023004"/>
    </source>
</evidence>
<dbReference type="PROSITE" id="PS50905">
    <property type="entry name" value="FERRITIN_LIKE"/>
    <property type="match status" value="1"/>
</dbReference>
<comment type="caution">
    <text evidence="10">The sequence shown here is derived from an EMBL/GenBank/DDBJ whole genome shotgun (WGS) entry which is preliminary data.</text>
</comment>
<evidence type="ECO:0000259" key="9">
    <source>
        <dbReference type="PROSITE" id="PS50905"/>
    </source>
</evidence>
<protein>
    <recommendedName>
        <fullName evidence="7 8">Bacterioferritin</fullName>
    </recommendedName>
</protein>
<feature type="domain" description="Ferritin-like diiron" evidence="9">
    <location>
        <begin position="1"/>
        <end position="145"/>
    </location>
</feature>
<evidence type="ECO:0000256" key="8">
    <source>
        <dbReference type="RuleBase" id="RU000623"/>
    </source>
</evidence>
<evidence type="ECO:0000256" key="2">
    <source>
        <dbReference type="ARBA" id="ARBA00008093"/>
    </source>
</evidence>
<dbReference type="InterPro" id="IPR009040">
    <property type="entry name" value="Ferritin-like_diiron"/>
</dbReference>
<gene>
    <name evidence="10" type="primary">bfr</name>
    <name evidence="10" type="ORF">LG219_06715</name>
</gene>
<keyword evidence="11" id="KW-1185">Reference proteome</keyword>
<comment type="similarity">
    <text evidence="2 7 8">Belongs to the bacterioferritin family.</text>
</comment>
<dbReference type="NCBIfam" id="TIGR00754">
    <property type="entry name" value="bfr"/>
    <property type="match status" value="1"/>
</dbReference>
<evidence type="ECO:0000313" key="10">
    <source>
        <dbReference type="EMBL" id="MCB5195971.1"/>
    </source>
</evidence>
<organism evidence="10 11">
    <name type="scientific">Deefgea salmonis</name>
    <dbReference type="NCBI Taxonomy" id="2875502"/>
    <lineage>
        <taxon>Bacteria</taxon>
        <taxon>Pseudomonadati</taxon>
        <taxon>Pseudomonadota</taxon>
        <taxon>Betaproteobacteria</taxon>
        <taxon>Neisseriales</taxon>
        <taxon>Chitinibacteraceae</taxon>
        <taxon>Deefgea</taxon>
    </lineage>
</organism>
<dbReference type="EMBL" id="JAJAWG010000003">
    <property type="protein sequence ID" value="MCB5195971.1"/>
    <property type="molecule type" value="Genomic_DNA"/>
</dbReference>
<evidence type="ECO:0000256" key="1">
    <source>
        <dbReference type="ARBA" id="ARBA00001970"/>
    </source>
</evidence>
<sequence>MQGDKKILKMLNSVLGNELIAINQTFLHARIYKNWGYQHLNSKVYHQSIEAMKQADKLIERILFLEGLPNLQELGKLLIGEDVAEMLACDLKLYSGMLDTLREAIKACEHAQDYVSRDLLAHLLEEEEEYVDWLETQQTLIKDMSLANYLQSQAFGE</sequence>
<dbReference type="PANTHER" id="PTHR30295">
    <property type="entry name" value="BACTERIOFERRITIN"/>
    <property type="match status" value="1"/>
</dbReference>
<dbReference type="PRINTS" id="PR00601">
    <property type="entry name" value="BACFERRITIN"/>
</dbReference>
<dbReference type="Gene3D" id="1.20.1260.10">
    <property type="match status" value="1"/>
</dbReference>
<dbReference type="PANTHER" id="PTHR30295:SF0">
    <property type="entry name" value="BACTERIOFERRITIN"/>
    <property type="match status" value="1"/>
</dbReference>
<dbReference type="SUPFAM" id="SSF47240">
    <property type="entry name" value="Ferritin-like"/>
    <property type="match status" value="1"/>
</dbReference>
<accession>A0ABS8BJS1</accession>
<keyword evidence="6 7" id="KW-0408">Iron</keyword>
<dbReference type="Proteomes" id="UP001198034">
    <property type="component" value="Unassembled WGS sequence"/>
</dbReference>
<reference evidence="10 11" key="1">
    <citation type="submission" date="2021-10" db="EMBL/GenBank/DDBJ databases">
        <authorList>
            <person name="Chen M."/>
        </authorList>
    </citation>
    <scope>NUCLEOTIDE SEQUENCE [LARGE SCALE GENOMIC DNA]</scope>
    <source>
        <strain evidence="10 11">H3-26</strain>
    </source>
</reference>
<proteinExistence type="inferred from homology"/>